<feature type="region of interest" description="Disordered" evidence="1">
    <location>
        <begin position="1"/>
        <end position="30"/>
    </location>
</feature>
<name>A0A5B7IHC4_PORTR</name>
<gene>
    <name evidence="2" type="ORF">E2C01_074852</name>
</gene>
<proteinExistence type="predicted"/>
<evidence type="ECO:0000313" key="3">
    <source>
        <dbReference type="Proteomes" id="UP000324222"/>
    </source>
</evidence>
<sequence>MMTHHPTQTGRSLHAKVRRGGDSHPWRGGVGVASRERCMQGDTSYKFWKRFKKNIEDTQDFAGLHYDNHEIITPASNILFVQRRITFSSSA</sequence>
<protein>
    <submittedName>
        <fullName evidence="2">Uncharacterized protein</fullName>
    </submittedName>
</protein>
<evidence type="ECO:0000313" key="2">
    <source>
        <dbReference type="EMBL" id="MPC80278.1"/>
    </source>
</evidence>
<accession>A0A5B7IHC4</accession>
<comment type="caution">
    <text evidence="2">The sequence shown here is derived from an EMBL/GenBank/DDBJ whole genome shotgun (WGS) entry which is preliminary data.</text>
</comment>
<dbReference type="AlphaFoldDB" id="A0A5B7IHC4"/>
<reference evidence="2 3" key="1">
    <citation type="submission" date="2019-05" db="EMBL/GenBank/DDBJ databases">
        <title>Another draft genome of Portunus trituberculatus and its Hox gene families provides insights of decapod evolution.</title>
        <authorList>
            <person name="Jeong J.-H."/>
            <person name="Song I."/>
            <person name="Kim S."/>
            <person name="Choi T."/>
            <person name="Kim D."/>
            <person name="Ryu S."/>
            <person name="Kim W."/>
        </authorList>
    </citation>
    <scope>NUCLEOTIDE SEQUENCE [LARGE SCALE GENOMIC DNA]</scope>
    <source>
        <tissue evidence="2">Muscle</tissue>
    </source>
</reference>
<dbReference type="Proteomes" id="UP000324222">
    <property type="component" value="Unassembled WGS sequence"/>
</dbReference>
<dbReference type="EMBL" id="VSRR010053562">
    <property type="protein sequence ID" value="MPC80278.1"/>
    <property type="molecule type" value="Genomic_DNA"/>
</dbReference>
<evidence type="ECO:0000256" key="1">
    <source>
        <dbReference type="SAM" id="MobiDB-lite"/>
    </source>
</evidence>
<organism evidence="2 3">
    <name type="scientific">Portunus trituberculatus</name>
    <name type="common">Swimming crab</name>
    <name type="synonym">Neptunus trituberculatus</name>
    <dbReference type="NCBI Taxonomy" id="210409"/>
    <lineage>
        <taxon>Eukaryota</taxon>
        <taxon>Metazoa</taxon>
        <taxon>Ecdysozoa</taxon>
        <taxon>Arthropoda</taxon>
        <taxon>Crustacea</taxon>
        <taxon>Multicrustacea</taxon>
        <taxon>Malacostraca</taxon>
        <taxon>Eumalacostraca</taxon>
        <taxon>Eucarida</taxon>
        <taxon>Decapoda</taxon>
        <taxon>Pleocyemata</taxon>
        <taxon>Brachyura</taxon>
        <taxon>Eubrachyura</taxon>
        <taxon>Portunoidea</taxon>
        <taxon>Portunidae</taxon>
        <taxon>Portuninae</taxon>
        <taxon>Portunus</taxon>
    </lineage>
</organism>
<keyword evidence="3" id="KW-1185">Reference proteome</keyword>
<feature type="compositionally biased region" description="Polar residues" evidence="1">
    <location>
        <begin position="1"/>
        <end position="11"/>
    </location>
</feature>